<organism evidence="3 4">
    <name type="scientific">Cylindrotheca closterium</name>
    <dbReference type="NCBI Taxonomy" id="2856"/>
    <lineage>
        <taxon>Eukaryota</taxon>
        <taxon>Sar</taxon>
        <taxon>Stramenopiles</taxon>
        <taxon>Ochrophyta</taxon>
        <taxon>Bacillariophyta</taxon>
        <taxon>Bacillariophyceae</taxon>
        <taxon>Bacillariophycidae</taxon>
        <taxon>Bacillariales</taxon>
        <taxon>Bacillariaceae</taxon>
        <taxon>Cylindrotheca</taxon>
    </lineage>
</organism>
<protein>
    <submittedName>
        <fullName evidence="3">Uncharacterized protein</fullName>
    </submittedName>
</protein>
<name>A0AAD2CBM6_9STRA</name>
<proteinExistence type="predicted"/>
<evidence type="ECO:0000256" key="2">
    <source>
        <dbReference type="SAM" id="Phobius"/>
    </source>
</evidence>
<feature type="region of interest" description="Disordered" evidence="1">
    <location>
        <begin position="124"/>
        <end position="162"/>
    </location>
</feature>
<keyword evidence="4" id="KW-1185">Reference proteome</keyword>
<gene>
    <name evidence="3" type="ORF">CYCCA115_LOCUS204</name>
</gene>
<evidence type="ECO:0000313" key="4">
    <source>
        <dbReference type="Proteomes" id="UP001295423"/>
    </source>
</evidence>
<evidence type="ECO:0000256" key="1">
    <source>
        <dbReference type="SAM" id="MobiDB-lite"/>
    </source>
</evidence>
<keyword evidence="2" id="KW-0812">Transmembrane</keyword>
<keyword evidence="2" id="KW-0472">Membrane</keyword>
<reference evidence="3" key="1">
    <citation type="submission" date="2023-08" db="EMBL/GenBank/DDBJ databases">
        <authorList>
            <person name="Audoor S."/>
            <person name="Bilcke G."/>
        </authorList>
    </citation>
    <scope>NUCLEOTIDE SEQUENCE</scope>
</reference>
<dbReference type="EMBL" id="CAKOGP040000001">
    <property type="protein sequence ID" value="CAJ1896612.1"/>
    <property type="molecule type" value="Genomic_DNA"/>
</dbReference>
<evidence type="ECO:0000313" key="3">
    <source>
        <dbReference type="EMBL" id="CAJ1896612.1"/>
    </source>
</evidence>
<sequence length="916" mass="100993">MQALEMESVSLINSRNQKKLGKQGSTGDDVILAAAMRKNFMTKVMVVAVLAILALFYVASADDAPKPIQDVSKVGGDGIDENPAVVGTPAETPVAPPVPLPPPTETPVAATTDAPVAAITDAPVESPMEAPVETPAEDKATDSPTAAPVEDEKPAPAATAKAGKKLFADGEYMYRNFAEVKPLIDHPLPDDETREKIEEQYGKWGFFDGDEDNRPTNDYLAPFPNRDMPGDEMPEDAWQVDAVFVNHYLDAANNMLSKAVEAIYEELGHPKPPDTDGQIARKKMLHWSKVDLSGVSGPPPKYAKKGDRGDGGWTTERSFDGLVLRLLHAMMTSDTFTVVMGGHSAAAGQGNHFRQSYMMQFHKVLEPIFARLGVKLITRNVGMGGLGTVHNGLGSGSIYGDEVDLLIWDSGMTEGQSGAHVDIFLRQGLIGGNRVPVVWGGNFDLLKMLHEEADADVGEFGWGTDALLEATSQEEFDALPYSQKGMKCEDTVKSLCDAEPRFCAKCWIDREDGIKPEKNQIPKPKGQVNWHPGWRMHQLIGRTMAMGVLSALQAAVNKWNENVMGGPPLADEYWHVTDYYDNIREKVKNLDKALGECYKDENLPDRVCNTPMKARTQYTPRANPEETSLTSIIKPTADGYVPKNEKKALYEGPDAHNECYDLPEGAIDIFDVMVTRRRLDAVPTGDVPTEGAVAKTEAEPFNIHTDRQVSTRMLGDDEVVPGKGWEIWGEPQGYCDGTYNAVCSLESDNECALYGHHDARGGIIGNEFSGWLVLTLEDLKEGLIMIKLHTWHSPDESTMTKDWTSVNNEPTGRRLRERNLSTETVLNDQRSLGVRSTDTVELPDTFVFEYAIDGKVTSLSKADFLEKNHHIQRVVEILTLLDDKEFTSEPKDVEVAIRMKGCERVCTFALTHIYWA</sequence>
<keyword evidence="2" id="KW-1133">Transmembrane helix</keyword>
<accession>A0AAD2CBM6</accession>
<comment type="caution">
    <text evidence="3">The sequence shown here is derived from an EMBL/GenBank/DDBJ whole genome shotgun (WGS) entry which is preliminary data.</text>
</comment>
<dbReference type="Proteomes" id="UP001295423">
    <property type="component" value="Unassembled WGS sequence"/>
</dbReference>
<feature type="transmembrane region" description="Helical" evidence="2">
    <location>
        <begin position="40"/>
        <end position="59"/>
    </location>
</feature>
<dbReference type="AlphaFoldDB" id="A0AAD2CBM6"/>